<accession>A0AAJ1BZF8</accession>
<dbReference type="Pfam" id="PF07784">
    <property type="entry name" value="DUF1622"/>
    <property type="match status" value="1"/>
</dbReference>
<keyword evidence="1" id="KW-1133">Transmembrane helix</keyword>
<feature type="transmembrane region" description="Helical" evidence="1">
    <location>
        <begin position="7"/>
        <end position="32"/>
    </location>
</feature>
<proteinExistence type="predicted"/>
<keyword evidence="1" id="KW-0812">Transmembrane</keyword>
<dbReference type="InterPro" id="IPR012427">
    <property type="entry name" value="DUF1622"/>
</dbReference>
<evidence type="ECO:0000313" key="3">
    <source>
        <dbReference type="Proteomes" id="UP001155380"/>
    </source>
</evidence>
<dbReference type="AlphaFoldDB" id="A0AAJ1BZF8"/>
<protein>
    <submittedName>
        <fullName evidence="2">DUF1622 domain-containing protein</fullName>
    </submittedName>
</protein>
<dbReference type="EMBL" id="JAMXLX010000006">
    <property type="protein sequence ID" value="MCO5958832.1"/>
    <property type="molecule type" value="Genomic_DNA"/>
</dbReference>
<dbReference type="RefSeq" id="WP_250911679.1">
    <property type="nucleotide sequence ID" value="NZ_JAMXLX010000006.1"/>
</dbReference>
<sequence>MDLVREWISLAAVCIEALAVLIMVVFIAVVTARWLLHSARAVEGAYERYRTAVGRSLLIGLELLVAADIIRTVALDASLNNIMTLGALVLVRTFLGWTLTVEVEGRWPWQKPGTRSEKIGKS</sequence>
<evidence type="ECO:0000313" key="2">
    <source>
        <dbReference type="EMBL" id="MCO5958832.1"/>
    </source>
</evidence>
<organism evidence="2 3">
    <name type="scientific">Ciceribacter sichuanensis</name>
    <dbReference type="NCBI Taxonomy" id="2949647"/>
    <lineage>
        <taxon>Bacteria</taxon>
        <taxon>Pseudomonadati</taxon>
        <taxon>Pseudomonadota</taxon>
        <taxon>Alphaproteobacteria</taxon>
        <taxon>Hyphomicrobiales</taxon>
        <taxon>Rhizobiaceae</taxon>
        <taxon>Ciceribacter</taxon>
    </lineage>
</organism>
<comment type="caution">
    <text evidence="2">The sequence shown here is derived from an EMBL/GenBank/DDBJ whole genome shotgun (WGS) entry which is preliminary data.</text>
</comment>
<reference evidence="2" key="1">
    <citation type="submission" date="2022-06" db="EMBL/GenBank/DDBJ databases">
        <authorList>
            <person name="Sun Q."/>
        </authorList>
    </citation>
    <scope>NUCLEOTIDE SEQUENCE</scope>
    <source>
        <strain evidence="2">S101</strain>
    </source>
</reference>
<dbReference type="Proteomes" id="UP001155380">
    <property type="component" value="Unassembled WGS sequence"/>
</dbReference>
<keyword evidence="1" id="KW-0472">Membrane</keyword>
<dbReference type="PANTHER" id="PTHR38468:SF1">
    <property type="entry name" value="SLL0939 PROTEIN"/>
    <property type="match status" value="1"/>
</dbReference>
<gene>
    <name evidence="2" type="ORF">NBH21_18795</name>
</gene>
<evidence type="ECO:0000256" key="1">
    <source>
        <dbReference type="SAM" id="Phobius"/>
    </source>
</evidence>
<name>A0AAJ1BZF8_9HYPH</name>
<dbReference type="PANTHER" id="PTHR38468">
    <property type="entry name" value="SLL0939 PROTEIN"/>
    <property type="match status" value="1"/>
</dbReference>